<gene>
    <name evidence="10" type="ORF">CMASS_01830</name>
</gene>
<evidence type="ECO:0000313" key="10">
    <source>
        <dbReference type="EMBL" id="WCZ31825.1"/>
    </source>
</evidence>
<evidence type="ECO:0000256" key="6">
    <source>
        <dbReference type="PROSITE-ProRule" id="PRU01373"/>
    </source>
</evidence>
<protein>
    <recommendedName>
        <fullName evidence="9">L,D-TPase catalytic domain-containing protein</fullName>
    </recommendedName>
</protein>
<dbReference type="SUPFAM" id="SSF141523">
    <property type="entry name" value="L,D-transpeptidase catalytic domain-like"/>
    <property type="match status" value="1"/>
</dbReference>
<evidence type="ECO:0000256" key="2">
    <source>
        <dbReference type="ARBA" id="ARBA00022679"/>
    </source>
</evidence>
<dbReference type="Gene3D" id="2.40.440.10">
    <property type="entry name" value="L,D-transpeptidase catalytic domain-like"/>
    <property type="match status" value="1"/>
</dbReference>
<evidence type="ECO:0000256" key="4">
    <source>
        <dbReference type="ARBA" id="ARBA00022984"/>
    </source>
</evidence>
<proteinExistence type="predicted"/>
<evidence type="ECO:0000256" key="5">
    <source>
        <dbReference type="ARBA" id="ARBA00023316"/>
    </source>
</evidence>
<feature type="signal peptide" evidence="8">
    <location>
        <begin position="1"/>
        <end position="35"/>
    </location>
</feature>
<evidence type="ECO:0000256" key="8">
    <source>
        <dbReference type="SAM" id="SignalP"/>
    </source>
</evidence>
<feature type="coiled-coil region" evidence="7">
    <location>
        <begin position="120"/>
        <end position="161"/>
    </location>
</feature>
<dbReference type="CDD" id="cd16913">
    <property type="entry name" value="YkuD_like"/>
    <property type="match status" value="1"/>
</dbReference>
<feature type="active site" description="Nucleophile" evidence="6">
    <location>
        <position position="257"/>
    </location>
</feature>
<dbReference type="Pfam" id="PF03734">
    <property type="entry name" value="YkuD"/>
    <property type="match status" value="1"/>
</dbReference>
<evidence type="ECO:0000313" key="11">
    <source>
        <dbReference type="Proteomes" id="UP001220064"/>
    </source>
</evidence>
<keyword evidence="7" id="KW-0175">Coiled coil</keyword>
<reference evidence="10 11" key="1">
    <citation type="submission" date="2020-10" db="EMBL/GenBank/DDBJ databases">
        <title>Complete genome sequence of Corynebacterium massiliense DSM 45435, type strain of Corynebacterium massiliense.</title>
        <authorList>
            <person name="Busche T."/>
            <person name="Kalinowski J."/>
            <person name="Ruckert C."/>
        </authorList>
    </citation>
    <scope>NUCLEOTIDE SEQUENCE [LARGE SCALE GENOMIC DNA]</scope>
    <source>
        <strain evidence="10 11">DSM 45435</strain>
    </source>
</reference>
<dbReference type="PANTHER" id="PTHR30582">
    <property type="entry name" value="L,D-TRANSPEPTIDASE"/>
    <property type="match status" value="1"/>
</dbReference>
<keyword evidence="11" id="KW-1185">Reference proteome</keyword>
<dbReference type="PROSITE" id="PS52029">
    <property type="entry name" value="LD_TPASE"/>
    <property type="match status" value="1"/>
</dbReference>
<evidence type="ECO:0000259" key="9">
    <source>
        <dbReference type="PROSITE" id="PS52029"/>
    </source>
</evidence>
<keyword evidence="5 6" id="KW-0961">Cell wall biogenesis/degradation</keyword>
<evidence type="ECO:0000256" key="7">
    <source>
        <dbReference type="SAM" id="Coils"/>
    </source>
</evidence>
<keyword evidence="2" id="KW-0808">Transferase</keyword>
<comment type="pathway">
    <text evidence="1 6">Cell wall biogenesis; peptidoglycan biosynthesis.</text>
</comment>
<evidence type="ECO:0000256" key="1">
    <source>
        <dbReference type="ARBA" id="ARBA00004752"/>
    </source>
</evidence>
<sequence>MTKNSRLARVLRRTPVALATAGVVGASLVAPVATAQPAQAETAQSSQLPGAEDLRAQAEELLGGGFNVDEFLGQAPDNAWNVRNQLLDQMETINPQAADVLRGALDGLLDIVFPGLPARKVEEARQAREEKNRAEAAERERVEAEARAAAEQARREEEQNRFDTGPCPADAAVCVDIDGRRTWLQQGGEVTYIAPGMAPGKNNPQEETPRGTFYVNRKVKDEISHEFGDAAMPNAIYFTNNGHAFHMGDPAFDSAGCVRLPWEASERYWNDLNIGDKVFIY</sequence>
<keyword evidence="8" id="KW-0732">Signal</keyword>
<feature type="chain" id="PRO_5046605142" description="L,D-TPase catalytic domain-containing protein" evidence="8">
    <location>
        <begin position="36"/>
        <end position="281"/>
    </location>
</feature>
<dbReference type="InterPro" id="IPR050979">
    <property type="entry name" value="LD-transpeptidase"/>
</dbReference>
<dbReference type="RefSeq" id="WP_022862739.1">
    <property type="nucleotide sequence ID" value="NZ_ATVG01000003.1"/>
</dbReference>
<feature type="active site" description="Proton donor/acceptor" evidence="6">
    <location>
        <position position="246"/>
    </location>
</feature>
<organism evidence="10 11">
    <name type="scientific">Corynebacterium massiliense DSM 45435</name>
    <dbReference type="NCBI Taxonomy" id="1121364"/>
    <lineage>
        <taxon>Bacteria</taxon>
        <taxon>Bacillati</taxon>
        <taxon>Actinomycetota</taxon>
        <taxon>Actinomycetes</taxon>
        <taxon>Mycobacteriales</taxon>
        <taxon>Corynebacteriaceae</taxon>
        <taxon>Corynebacterium</taxon>
    </lineage>
</organism>
<dbReference type="EMBL" id="CP063189">
    <property type="protein sequence ID" value="WCZ31825.1"/>
    <property type="molecule type" value="Genomic_DNA"/>
</dbReference>
<dbReference type="InterPro" id="IPR005490">
    <property type="entry name" value="LD_TPept_cat_dom"/>
</dbReference>
<dbReference type="Proteomes" id="UP001220064">
    <property type="component" value="Chromosome"/>
</dbReference>
<dbReference type="InterPro" id="IPR038063">
    <property type="entry name" value="Transpep_catalytic_dom"/>
</dbReference>
<accession>A0ABY7U578</accession>
<dbReference type="PANTHER" id="PTHR30582:SF33">
    <property type="entry name" value="EXPORTED PROTEIN"/>
    <property type="match status" value="1"/>
</dbReference>
<keyword evidence="4 6" id="KW-0573">Peptidoglycan synthesis</keyword>
<keyword evidence="3 6" id="KW-0133">Cell shape</keyword>
<feature type="domain" description="L,D-TPase catalytic" evidence="9">
    <location>
        <begin position="171"/>
        <end position="281"/>
    </location>
</feature>
<name>A0ABY7U578_9CORY</name>
<evidence type="ECO:0000256" key="3">
    <source>
        <dbReference type="ARBA" id="ARBA00022960"/>
    </source>
</evidence>